<organism evidence="3">
    <name type="scientific">marine metagenome</name>
    <dbReference type="NCBI Taxonomy" id="408172"/>
    <lineage>
        <taxon>unclassified sequences</taxon>
        <taxon>metagenomes</taxon>
        <taxon>ecological metagenomes</taxon>
    </lineage>
</organism>
<dbReference type="AlphaFoldDB" id="A0A382SFY3"/>
<dbReference type="PANTHER" id="PTHR45586:SF1">
    <property type="entry name" value="LIPOPOLYSACCHARIDE ASSEMBLY PROTEIN B"/>
    <property type="match status" value="1"/>
</dbReference>
<dbReference type="Pfam" id="PF14559">
    <property type="entry name" value="TPR_19"/>
    <property type="match status" value="1"/>
</dbReference>
<dbReference type="Gene3D" id="1.25.40.10">
    <property type="entry name" value="Tetratricopeptide repeat domain"/>
    <property type="match status" value="3"/>
</dbReference>
<dbReference type="InterPro" id="IPR051012">
    <property type="entry name" value="CellSynth/LPSAsmb/PSIAsmb"/>
</dbReference>
<reference evidence="3" key="1">
    <citation type="submission" date="2018-05" db="EMBL/GenBank/DDBJ databases">
        <authorList>
            <person name="Lanie J.A."/>
            <person name="Ng W.-L."/>
            <person name="Kazmierczak K.M."/>
            <person name="Andrzejewski T.M."/>
            <person name="Davidsen T.M."/>
            <person name="Wayne K.J."/>
            <person name="Tettelin H."/>
            <person name="Glass J.I."/>
            <person name="Rusch D."/>
            <person name="Podicherti R."/>
            <person name="Tsui H.-C.T."/>
            <person name="Winkler M.E."/>
        </authorList>
    </citation>
    <scope>NUCLEOTIDE SEQUENCE</scope>
</reference>
<gene>
    <name evidence="3" type="ORF">METZ01_LOCUS360675</name>
</gene>
<dbReference type="PROSITE" id="PS50005">
    <property type="entry name" value="TPR"/>
    <property type="match status" value="4"/>
</dbReference>
<dbReference type="Pfam" id="PF13181">
    <property type="entry name" value="TPR_8"/>
    <property type="match status" value="1"/>
</dbReference>
<dbReference type="Pfam" id="PF00515">
    <property type="entry name" value="TPR_1"/>
    <property type="match status" value="1"/>
</dbReference>
<dbReference type="SUPFAM" id="SSF81901">
    <property type="entry name" value="HCP-like"/>
    <property type="match status" value="1"/>
</dbReference>
<dbReference type="EMBL" id="UINC01128216">
    <property type="protein sequence ID" value="SVD07821.1"/>
    <property type="molecule type" value="Genomic_DNA"/>
</dbReference>
<proteinExistence type="predicted"/>
<dbReference type="SMART" id="SM00028">
    <property type="entry name" value="TPR"/>
    <property type="match status" value="6"/>
</dbReference>
<feature type="non-terminal residue" evidence="3">
    <location>
        <position position="280"/>
    </location>
</feature>
<protein>
    <submittedName>
        <fullName evidence="3">Uncharacterized protein</fullName>
    </submittedName>
</protein>
<keyword evidence="1" id="KW-0677">Repeat</keyword>
<evidence type="ECO:0000256" key="2">
    <source>
        <dbReference type="ARBA" id="ARBA00022803"/>
    </source>
</evidence>
<evidence type="ECO:0000313" key="3">
    <source>
        <dbReference type="EMBL" id="SVD07821.1"/>
    </source>
</evidence>
<dbReference type="InterPro" id="IPR019734">
    <property type="entry name" value="TPR_rpt"/>
</dbReference>
<dbReference type="PANTHER" id="PTHR45586">
    <property type="entry name" value="TPR REPEAT-CONTAINING PROTEIN PA4667"/>
    <property type="match status" value="1"/>
</dbReference>
<name>A0A382SFY3_9ZZZZ</name>
<accession>A0A382SFY3</accession>
<sequence length="280" mass="32548">MKSDIIIILLFITTLYADANEHIDRINKELMAGRSPDALELFNEALTKYDANASLYFLGATISIKLDDLDQANKYYIKAIEFDPKNKEYRNAQQELLDFKNALTATRKTFDSGLLDEAILEYEKLTNKYPDHSIVFYNLGLIYKASENYDLAVKNYQKAHELNSYEEKYSKAIKAIAQMSTMQGDEEYRRQEFDEAIASYHRSIDYDPSYTVAIFKLARTYYKLRDLDNAEILLIEGLKINGDQEQSEKMLADIFRKSGQLEEAILHYKKAISINENYYQ</sequence>
<keyword evidence="2" id="KW-0802">TPR repeat</keyword>
<evidence type="ECO:0000256" key="1">
    <source>
        <dbReference type="ARBA" id="ARBA00022737"/>
    </source>
</evidence>
<dbReference type="InterPro" id="IPR011990">
    <property type="entry name" value="TPR-like_helical_dom_sf"/>
</dbReference>